<evidence type="ECO:0000313" key="2">
    <source>
        <dbReference type="Proteomes" id="UP000229839"/>
    </source>
</evidence>
<comment type="caution">
    <text evidence="1">The sequence shown here is derived from an EMBL/GenBank/DDBJ whole genome shotgun (WGS) entry which is preliminary data.</text>
</comment>
<evidence type="ECO:0000313" key="1">
    <source>
        <dbReference type="EMBL" id="PIT69031.1"/>
    </source>
</evidence>
<dbReference type="EMBL" id="NJGE01000009">
    <property type="protein sequence ID" value="PIT69031.1"/>
    <property type="molecule type" value="Genomic_DNA"/>
</dbReference>
<proteinExistence type="predicted"/>
<gene>
    <name evidence="1" type="ORF">CER18_05035</name>
</gene>
<organism evidence="1 2">
    <name type="scientific">Bartonella tribocorum</name>
    <dbReference type="NCBI Taxonomy" id="85701"/>
    <lineage>
        <taxon>Bacteria</taxon>
        <taxon>Pseudomonadati</taxon>
        <taxon>Pseudomonadota</taxon>
        <taxon>Alphaproteobacteria</taxon>
        <taxon>Hyphomicrobiales</taxon>
        <taxon>Bartonellaceae</taxon>
        <taxon>Bartonella</taxon>
    </lineage>
</organism>
<dbReference type="AlphaFoldDB" id="A0A2M6US79"/>
<name>A0A2M6US79_9HYPH</name>
<reference evidence="1 2" key="1">
    <citation type="submission" date="2017-06" db="EMBL/GenBank/DDBJ databases">
        <title>Draft genome of Bartonella tribocorum strain L103, isolated from a rodent in Laos.</title>
        <authorList>
            <person name="Hadjadj L."/>
            <person name="Jiyipong T."/>
            <person name="Morand S."/>
            <person name="Diene S.M."/>
            <person name="Rolain J.-M."/>
        </authorList>
    </citation>
    <scope>NUCLEOTIDE SEQUENCE [LARGE SCALE GENOMIC DNA]</scope>
    <source>
        <strain evidence="1 2">L103</strain>
    </source>
</reference>
<sequence>MQVIPIHDAYRVVINQDVVMKQKFKLSDRIQTKKHFISFLISFNDLVKRHPYLFHAPFLRSSKTLDKGALNESFKRKYAPMMISIFGSFLFIFSA</sequence>
<accession>A0A2M6US79</accession>
<protein>
    <submittedName>
        <fullName evidence="1">Uncharacterized protein</fullName>
    </submittedName>
</protein>
<dbReference type="Proteomes" id="UP000229839">
    <property type="component" value="Unassembled WGS sequence"/>
</dbReference>